<evidence type="ECO:0000313" key="15">
    <source>
        <dbReference type="Proteomes" id="UP001566132"/>
    </source>
</evidence>
<comment type="subcellular location">
    <subcellularLocation>
        <location evidence="1">Nucleus</location>
        <location evidence="1">Nucleoplasm</location>
    </subcellularLocation>
</comment>
<evidence type="ECO:0000256" key="12">
    <source>
        <dbReference type="PROSITE-ProRule" id="PRU00309"/>
    </source>
</evidence>
<evidence type="ECO:0000259" key="13">
    <source>
        <dbReference type="PROSITE" id="PS50950"/>
    </source>
</evidence>
<keyword evidence="9" id="KW-0804">Transcription</keyword>
<keyword evidence="7" id="KW-0175">Coiled coil</keyword>
<dbReference type="Gene3D" id="6.20.210.20">
    <property type="entry name" value="THAP domain"/>
    <property type="match status" value="1"/>
</dbReference>
<sequence length="243" mass="28403">MSFCIVNGCKNRSKKKNYEQIAYESLNKKISFHKLPKCENRKKKWLETLRLNQCYVPSLAAVCSAHFKPDDFESGISISRLKKDSVPYLTEKEKLIILNEADCQRIKQFKVDMDNHSAVDMDNQPVVERQEELSAVNMQSIENTCNHVNTEKRFMDSSTSISPTTRFQSPTKEWMRKVHAKEMTALKRKLYVTTHKKKLLENKLVSLKQLLKTLRSKQLISKTDFNNLEHLDTDIVYITIDRQ</sequence>
<feature type="domain" description="THAP-type" evidence="13">
    <location>
        <begin position="1"/>
        <end position="90"/>
    </location>
</feature>
<proteinExistence type="inferred from homology"/>
<dbReference type="EMBL" id="JBDJPC010000006">
    <property type="protein sequence ID" value="KAL1497843.1"/>
    <property type="molecule type" value="Genomic_DNA"/>
</dbReference>
<evidence type="ECO:0000256" key="8">
    <source>
        <dbReference type="ARBA" id="ARBA00023125"/>
    </source>
</evidence>
<accession>A0ABD1EMW3</accession>
<comment type="caution">
    <text evidence="14">The sequence shown here is derived from an EMBL/GenBank/DDBJ whole genome shotgun (WGS) entry which is preliminary data.</text>
</comment>
<keyword evidence="3" id="KW-0479">Metal-binding</keyword>
<protein>
    <recommendedName>
        <fullName evidence="13">THAP-type domain-containing protein</fullName>
    </recommendedName>
</protein>
<gene>
    <name evidence="14" type="ORF">ABEB36_008731</name>
</gene>
<evidence type="ECO:0000256" key="6">
    <source>
        <dbReference type="ARBA" id="ARBA00023015"/>
    </source>
</evidence>
<comment type="similarity">
    <text evidence="2">Belongs to the THAP1 family.</text>
</comment>
<dbReference type="InterPro" id="IPR026516">
    <property type="entry name" value="THAP1/10"/>
</dbReference>
<dbReference type="SMART" id="SM00980">
    <property type="entry name" value="THAP"/>
    <property type="match status" value="1"/>
</dbReference>
<dbReference type="InterPro" id="IPR038441">
    <property type="entry name" value="THAP_Znf_sf"/>
</dbReference>
<name>A0ABD1EMW3_HYPHA</name>
<keyword evidence="15" id="KW-1185">Reference proteome</keyword>
<evidence type="ECO:0000256" key="1">
    <source>
        <dbReference type="ARBA" id="ARBA00004642"/>
    </source>
</evidence>
<evidence type="ECO:0000256" key="2">
    <source>
        <dbReference type="ARBA" id="ARBA00006177"/>
    </source>
</evidence>
<dbReference type="InterPro" id="IPR006612">
    <property type="entry name" value="THAP_Znf"/>
</dbReference>
<keyword evidence="8 12" id="KW-0238">DNA-binding</keyword>
<dbReference type="SMART" id="SM00692">
    <property type="entry name" value="DM3"/>
    <property type="match status" value="1"/>
</dbReference>
<organism evidence="14 15">
    <name type="scientific">Hypothenemus hampei</name>
    <name type="common">Coffee berry borer</name>
    <dbReference type="NCBI Taxonomy" id="57062"/>
    <lineage>
        <taxon>Eukaryota</taxon>
        <taxon>Metazoa</taxon>
        <taxon>Ecdysozoa</taxon>
        <taxon>Arthropoda</taxon>
        <taxon>Hexapoda</taxon>
        <taxon>Insecta</taxon>
        <taxon>Pterygota</taxon>
        <taxon>Neoptera</taxon>
        <taxon>Endopterygota</taxon>
        <taxon>Coleoptera</taxon>
        <taxon>Polyphaga</taxon>
        <taxon>Cucujiformia</taxon>
        <taxon>Curculionidae</taxon>
        <taxon>Scolytinae</taxon>
        <taxon>Hypothenemus</taxon>
    </lineage>
</organism>
<evidence type="ECO:0000256" key="11">
    <source>
        <dbReference type="ARBA" id="ARBA00023306"/>
    </source>
</evidence>
<dbReference type="GO" id="GO:0003677">
    <property type="term" value="F:DNA binding"/>
    <property type="evidence" value="ECO:0007669"/>
    <property type="project" value="UniProtKB-UniRule"/>
</dbReference>
<evidence type="ECO:0000256" key="3">
    <source>
        <dbReference type="ARBA" id="ARBA00022723"/>
    </source>
</evidence>
<evidence type="ECO:0000256" key="10">
    <source>
        <dbReference type="ARBA" id="ARBA00023242"/>
    </source>
</evidence>
<keyword evidence="10" id="KW-0539">Nucleus</keyword>
<dbReference type="GO" id="GO:0005654">
    <property type="term" value="C:nucleoplasm"/>
    <property type="evidence" value="ECO:0007669"/>
    <property type="project" value="UniProtKB-SubCell"/>
</dbReference>
<evidence type="ECO:0000256" key="9">
    <source>
        <dbReference type="ARBA" id="ARBA00023163"/>
    </source>
</evidence>
<dbReference type="AlphaFoldDB" id="A0ABD1EMW3"/>
<keyword evidence="11" id="KW-0131">Cell cycle</keyword>
<dbReference type="SUPFAM" id="SSF57716">
    <property type="entry name" value="Glucocorticoid receptor-like (DNA-binding domain)"/>
    <property type="match status" value="1"/>
</dbReference>
<dbReference type="Pfam" id="PF05485">
    <property type="entry name" value="THAP"/>
    <property type="match status" value="1"/>
</dbReference>
<evidence type="ECO:0000256" key="7">
    <source>
        <dbReference type="ARBA" id="ARBA00023054"/>
    </source>
</evidence>
<dbReference type="Proteomes" id="UP001566132">
    <property type="component" value="Unassembled WGS sequence"/>
</dbReference>
<dbReference type="PROSITE" id="PS50950">
    <property type="entry name" value="ZF_THAP"/>
    <property type="match status" value="1"/>
</dbReference>
<keyword evidence="6" id="KW-0805">Transcription regulation</keyword>
<keyword evidence="4 12" id="KW-0863">Zinc-finger</keyword>
<evidence type="ECO:0000256" key="5">
    <source>
        <dbReference type="ARBA" id="ARBA00022833"/>
    </source>
</evidence>
<dbReference type="GO" id="GO:0008270">
    <property type="term" value="F:zinc ion binding"/>
    <property type="evidence" value="ECO:0007669"/>
    <property type="project" value="UniProtKB-KW"/>
</dbReference>
<dbReference type="PANTHER" id="PTHR46600">
    <property type="entry name" value="THAP DOMAIN-CONTAINING"/>
    <property type="match status" value="1"/>
</dbReference>
<evidence type="ECO:0000256" key="4">
    <source>
        <dbReference type="ARBA" id="ARBA00022771"/>
    </source>
</evidence>
<reference evidence="14 15" key="1">
    <citation type="submission" date="2024-05" db="EMBL/GenBank/DDBJ databases">
        <title>Genetic variation in Jamaican populations of the coffee berry borer (Hypothenemus hampei).</title>
        <authorList>
            <person name="Errbii M."/>
            <person name="Myrie A."/>
        </authorList>
    </citation>
    <scope>NUCLEOTIDE SEQUENCE [LARGE SCALE GENOMIC DNA]</scope>
    <source>
        <strain evidence="14">JA-Hopewell-2020-01-JO</strain>
        <tissue evidence="14">Whole body</tissue>
    </source>
</reference>
<evidence type="ECO:0000313" key="14">
    <source>
        <dbReference type="EMBL" id="KAL1497843.1"/>
    </source>
</evidence>
<dbReference type="PANTHER" id="PTHR46600:SF1">
    <property type="entry name" value="THAP DOMAIN-CONTAINING PROTEIN 1"/>
    <property type="match status" value="1"/>
</dbReference>
<keyword evidence="5" id="KW-0862">Zinc</keyword>